<dbReference type="SMART" id="SM00579">
    <property type="entry name" value="FBD"/>
    <property type="match status" value="6"/>
</dbReference>
<dbReference type="Pfam" id="PF07723">
    <property type="entry name" value="LRR_2"/>
    <property type="match status" value="6"/>
</dbReference>
<protein>
    <recommendedName>
        <fullName evidence="1">F-box domain-containing protein</fullName>
    </recommendedName>
</protein>
<dbReference type="PROSITE" id="PS50181">
    <property type="entry name" value="FBOX"/>
    <property type="match status" value="1"/>
</dbReference>
<dbReference type="SUPFAM" id="SSF52047">
    <property type="entry name" value="RNI-like"/>
    <property type="match status" value="6"/>
</dbReference>
<accession>A0A0D3B1V5</accession>
<dbReference type="SMART" id="SM00256">
    <property type="entry name" value="FBOX"/>
    <property type="match status" value="6"/>
</dbReference>
<dbReference type="Gene3D" id="3.80.10.10">
    <property type="entry name" value="Ribonuclease Inhibitor"/>
    <property type="match status" value="5"/>
</dbReference>
<dbReference type="Gramene" id="Bo3g013370.1">
    <property type="protein sequence ID" value="Bo3g013370.1"/>
    <property type="gene ID" value="Bo3g013370"/>
</dbReference>
<name>A0A0D3B1V5_BRAOL</name>
<dbReference type="InterPro" id="IPR036047">
    <property type="entry name" value="F-box-like_dom_sf"/>
</dbReference>
<keyword evidence="3" id="KW-1185">Reference proteome</keyword>
<evidence type="ECO:0000313" key="3">
    <source>
        <dbReference type="Proteomes" id="UP000032141"/>
    </source>
</evidence>
<sequence length="2794" mass="317783">MEKIFYKSQKRLGVSSSSVREGEERVVIREEDRISSLPDPLLCHILSFLTIDEAVWTSVLSSRWRHLWKWVPRLELDSSYFPSDKACVDFIDEFLAFQGKSYLREFKLTIDHDVFYSDVSLYEPCLGRVDMRKIERFQVENRFEKLSVDNIATPLTLSACEALVCLKLHFVRLNEFVSLSLPCLKIMYLEDVVLPSDAAAEALISSSQVLEVLKISLSRDDVVVALRVCSTSLKSFNLKGVERCYVCGHYSVLIDAPKLEYLSLMDYYHFRSFEITSMAADSVKVDIDVEFMLIKGYLSETKMVYNLVKSFSGAEDLTISWKSLEFIYSSFHRMKRPPKLHDLTVLRATMCLYASPKLLPVVLESCPNLKHLTLELVIDDDPDAGSSTRLSTVLPRCLVSSLESVEMESPVTEIATELKLARYFMKNSTTLKKLVLRLNDCTLKPCVLEQLVKSSKRFGLSQFEVIPVVPTPNPRPEGLGVSSSSVREEEERVVIRGEDMISSLPEPLLCHILSFLTTEQAVQASVLSSRWRHIWRWVPRLELDSSDFTDNQACGYFIDKFLAFQGKNYLREFKLTIDHDIFGGDASLYEPCLSKVDMRKLERFQVENTFGPVSFDDFPTPLTLSVCEALVCLKLHYVRLNDDLKSLSLPCLKIMFLEDVVMPSDAAAEALISCSPVLEVLKICLSKDDFVVALRVCSPSLKSFTLKGVERCYVCRHYSVLIDAPKLEYLSLMDYYHFRSFEITSAAESFKVDIDVDFAEKSNFMLEMMIIYSFLNNFSGVKDMTMSWRTLQFIYEIHRMSTLPKFHDLTRLRATVCLNASPELLPMLLESCPNLKHLTLELFIHYPVASIGGLSTVRLPRCLVSSLESVEIESPVTEEATELDLARCFMRNSTTLKKLVLRLNESSTGVKHKPCDLEQLLEFSKRYGLSQFEVLPVVPTPNPLPPGLGVSSRAVREGERVVISGEDMISVLPEPLLCHILSFLTTEQAVWTSLLSSGWRHLWKWVPSLELYSSDFTNRPSKSYLREFKLTIDHDVSNSKASLYEPCLGRVLLDMRKLERFQVDNKFAHGGSIVYTWLTLSACEALVCLKLHFVCLNDDLESLSMPCLKIMYLEEVVLLSNAAAEALISCSPVLEVLKISLSKYDVVVALRVRSPSLKSFTLKRVEPCYAHGRSVVIDAPKLEYLSLMGYYRFRSFEIASKAESLKIDIDVEFELMSDFLSEKKIVYNLLKNFSVPKFHDLTRLRATMCLNASPELLPTVLESCPNLKHLTLELFLDPIRRLSERSTVLPRCLASSLESVEMGSPVTEIATELKLARYFMKNSTTLQKLVLRLDESSTGVKHKPGVLEQLVKFSKRYSLCQFKVLPVVPTPSPCPGLGVYSSSVREGGERAVVRGEDLISLLPEPLLCHILSFLTTEQAVRTSVLSSRWRNIWKWVPRLELDSFDFTNDKVCVDFIHKFLALQGKPYLREFKLTIDHDVFGSEASLYEPCLGRVDMRKLERFQVENKFGRGGGFDDFRTPLTLKACEALVCLKLHFVSLNDDLVSLSFPCLKIMFLEDVVLPSDAAAEALISSSPVLEVLKICLSRDDFVVALRVCSPSLKSFTLKRVEPIYPRGHSVLIDAPKLEYLSLVDYYHFRSFEIISKAESFKVDVDVEFELLTDYLAEKKIVYNLLDNFSGVKDMTMSWKTLQFIYSSHETNPLPKFHGLTRLRATMRLNASPELLPVVLESCPNLKHLTLELFFDYPIRWLSELSTVLPSCLVSSLESVEMESPVTEVATELDLARYFMKNSTTLKKLVLRLDQSSGEQHKPGVLEQLKKYSRRYGLSRFEVLPVVPTPNPLPPGSGVSSRSAREGEERAVISGEEDRISVLPDPLLCHILSFLTTEQAVWTSVLSSRWRYLWKWVPRLELDSFDFTNDKVCVDFIDKFLAFQGKSYLREFKLTIDHDVSNSNLSLYGPCLGRVVDMRKLERFQVENEFEHGGIVYIRFTLSASEALVSLKLHSVWLNGFKSLSFPSLKIMFLEDVGLPSDAAAEELISCSPVLQVLKICLCKYDSVVALRVCSLSLKSFTLKRMEPRYSRGHSVLIDAPKLGCLSLTDYYHFSSFEITSVADSFKVDIDVEFELMSDYLMEMKIIYNLLKNFSGVTKMTISWKTLEFIYSFHQTNPVPKFHDLTCLRAIMCLNASPKLLPIVLESCPNLKHLTLFRSFEIASMAADSFKVDIDVEFELMTDYLSELKIIYNLVKSFLGAEDMTISWRTLLFIHSSPLTNFLPKFHGLTRLRATMCLNASPELLPIVLESCPNVKHFDIEVIARLSTVLSRCLVSSLESVEMECPVTEIATELDLARYFMKNSTTLKKLVLRLNQSSTGEKHRPGVLDQLIESPRLSSLCQFEVIPVVVFSLKVKEKAMQGGRSGTSGEDRISILPEPLLCHILTFLTTKESVRSSVLSSRWRDLWLWVPRLDLDKSDFSEENTCVSFIDKFLNFRGESYLRGFKLNTDHDDDESNSSVEACLTRVVNKCKIQHFEIKNYFGFCYLEMSLVFSMCDTLVSLKLSFVMMSDYDQSCSLPCLKSLHLEKVVFPSDETAEALISSSPVLKDLKMSQSEYDSVQVLRVRSKSLKSFTLERADPGRVENSLETVVVDTPGLEYLNLINYQYTSFQIVSLSESVKFDIDVVLSSTLNILTFVSHARDMTISRRTLEELVHHFLVTEGTSRLLNLLPPSLISSLETVDIESPVTDKATELELVRYFLENSTRLKKIVLRLNQSCRKNHKPGFLKQLVEYPRCSGLCQFVILHC</sequence>
<proteinExistence type="predicted"/>
<dbReference type="Proteomes" id="UP000032141">
    <property type="component" value="Chromosome C3"/>
</dbReference>
<dbReference type="SUPFAM" id="SSF81383">
    <property type="entry name" value="F-box domain"/>
    <property type="match status" value="6"/>
</dbReference>
<feature type="domain" description="F-box" evidence="1">
    <location>
        <begin position="498"/>
        <end position="534"/>
    </location>
</feature>
<dbReference type="EnsemblPlants" id="Bo3g013370.1">
    <property type="protein sequence ID" value="Bo3g013370.1"/>
    <property type="gene ID" value="Bo3g013370"/>
</dbReference>
<dbReference type="InterPro" id="IPR001810">
    <property type="entry name" value="F-box_dom"/>
</dbReference>
<dbReference type="OMA" id="TMCLNAS"/>
<dbReference type="InterPro" id="IPR050232">
    <property type="entry name" value="FBL13/AtMIF1-like"/>
</dbReference>
<dbReference type="PANTHER" id="PTHR31900:SF25">
    <property type="entry name" value="FBD DOMAIN-CONTAINING PROTEIN"/>
    <property type="match status" value="1"/>
</dbReference>
<evidence type="ECO:0000259" key="1">
    <source>
        <dbReference type="PROSITE" id="PS50181"/>
    </source>
</evidence>
<reference evidence="2 3" key="1">
    <citation type="journal article" date="2014" name="Genome Biol.">
        <title>Transcriptome and methylome profiling reveals relics of genome dominance in the mesopolyploid Brassica oleracea.</title>
        <authorList>
            <person name="Parkin I.A."/>
            <person name="Koh C."/>
            <person name="Tang H."/>
            <person name="Robinson S.J."/>
            <person name="Kagale S."/>
            <person name="Clarke W.E."/>
            <person name="Town C.D."/>
            <person name="Nixon J."/>
            <person name="Krishnakumar V."/>
            <person name="Bidwell S.L."/>
            <person name="Denoeud F."/>
            <person name="Belcram H."/>
            <person name="Links M.G."/>
            <person name="Just J."/>
            <person name="Clarke C."/>
            <person name="Bender T."/>
            <person name="Huebert T."/>
            <person name="Mason A.S."/>
            <person name="Pires J.C."/>
            <person name="Barker G."/>
            <person name="Moore J."/>
            <person name="Walley P.G."/>
            <person name="Manoli S."/>
            <person name="Batley J."/>
            <person name="Edwards D."/>
            <person name="Nelson M.N."/>
            <person name="Wang X."/>
            <person name="Paterson A.H."/>
            <person name="King G."/>
            <person name="Bancroft I."/>
            <person name="Chalhoub B."/>
            <person name="Sharpe A.G."/>
        </authorList>
    </citation>
    <scope>NUCLEOTIDE SEQUENCE</scope>
    <source>
        <strain evidence="2 3">cv. TO1000</strain>
    </source>
</reference>
<dbReference type="InterPro" id="IPR053781">
    <property type="entry name" value="F-box_AtFBL13-like"/>
</dbReference>
<reference evidence="2" key="2">
    <citation type="submission" date="2015-03" db="UniProtKB">
        <authorList>
            <consortium name="EnsemblPlants"/>
        </authorList>
    </citation>
    <scope>IDENTIFICATION</scope>
</reference>
<organism evidence="2 3">
    <name type="scientific">Brassica oleracea var. oleracea</name>
    <dbReference type="NCBI Taxonomy" id="109376"/>
    <lineage>
        <taxon>Eukaryota</taxon>
        <taxon>Viridiplantae</taxon>
        <taxon>Streptophyta</taxon>
        <taxon>Embryophyta</taxon>
        <taxon>Tracheophyta</taxon>
        <taxon>Spermatophyta</taxon>
        <taxon>Magnoliopsida</taxon>
        <taxon>eudicotyledons</taxon>
        <taxon>Gunneridae</taxon>
        <taxon>Pentapetalae</taxon>
        <taxon>rosids</taxon>
        <taxon>malvids</taxon>
        <taxon>Brassicales</taxon>
        <taxon>Brassicaceae</taxon>
        <taxon>Brassiceae</taxon>
        <taxon>Brassica</taxon>
    </lineage>
</organism>
<dbReference type="Gene3D" id="1.20.1280.50">
    <property type="match status" value="2"/>
</dbReference>
<dbReference type="InterPro" id="IPR032675">
    <property type="entry name" value="LRR_dom_sf"/>
</dbReference>
<dbReference type="InterPro" id="IPR006566">
    <property type="entry name" value="FBD"/>
</dbReference>
<dbReference type="PANTHER" id="PTHR31900">
    <property type="entry name" value="F-BOX/RNI SUPERFAMILY PROTEIN-RELATED"/>
    <property type="match status" value="1"/>
</dbReference>
<dbReference type="Pfam" id="PF08387">
    <property type="entry name" value="FBD"/>
    <property type="match status" value="6"/>
</dbReference>
<evidence type="ECO:0000313" key="2">
    <source>
        <dbReference type="EnsemblPlants" id="Bo3g013370.1"/>
    </source>
</evidence>
<dbReference type="HOGENOM" id="CLU_226880_0_0_1"/>
<dbReference type="Pfam" id="PF00646">
    <property type="entry name" value="F-box"/>
    <property type="match status" value="6"/>
</dbReference>
<dbReference type="CDD" id="cd22160">
    <property type="entry name" value="F-box_AtFBL13-like"/>
    <property type="match status" value="5"/>
</dbReference>
<dbReference type="InterPro" id="IPR013101">
    <property type="entry name" value="LRR_PRU1-like"/>
</dbReference>